<dbReference type="Pfam" id="PF01541">
    <property type="entry name" value="GIY-YIG"/>
    <property type="match status" value="1"/>
</dbReference>
<dbReference type="PANTHER" id="PTHR34477">
    <property type="entry name" value="UPF0213 PROTEIN YHBQ"/>
    <property type="match status" value="1"/>
</dbReference>
<dbReference type="Proteomes" id="UP000238442">
    <property type="component" value="Chromosome"/>
</dbReference>
<organism evidence="4 5">
    <name type="scientific">Pukyongia salina</name>
    <dbReference type="NCBI Taxonomy" id="2094025"/>
    <lineage>
        <taxon>Bacteria</taxon>
        <taxon>Pseudomonadati</taxon>
        <taxon>Bacteroidota</taxon>
        <taxon>Flavobacteriia</taxon>
        <taxon>Flavobacteriales</taxon>
        <taxon>Flavobacteriaceae</taxon>
        <taxon>Pukyongia</taxon>
    </lineage>
</organism>
<dbReference type="InterPro" id="IPR050190">
    <property type="entry name" value="UPF0213_domain"/>
</dbReference>
<name>A0A2S0HXK6_9FLAO</name>
<dbReference type="PROSITE" id="PS50164">
    <property type="entry name" value="GIY_YIG"/>
    <property type="match status" value="1"/>
</dbReference>
<dbReference type="PANTHER" id="PTHR34477:SF1">
    <property type="entry name" value="UPF0213 PROTEIN YHBQ"/>
    <property type="match status" value="1"/>
</dbReference>
<dbReference type="KEGG" id="aue:C5O00_09230"/>
<comment type="similarity">
    <text evidence="1">Belongs to the UPF0213 family.</text>
</comment>
<evidence type="ECO:0000256" key="1">
    <source>
        <dbReference type="ARBA" id="ARBA00007435"/>
    </source>
</evidence>
<dbReference type="InterPro" id="IPR000305">
    <property type="entry name" value="GIY-YIG_endonuc"/>
</dbReference>
<evidence type="ECO:0000313" key="5">
    <source>
        <dbReference type="Proteomes" id="UP000238442"/>
    </source>
</evidence>
<proteinExistence type="inferred from homology"/>
<accession>A0A2S0HXK6</accession>
<sequence>MKYYVYVLKSTVIEKHYVGFSTNVPRRLREHNAGKNRSTKPYRPYEILFIEAFDNKEGALSREKFLKSGQGREYIKKASWRNPPEADRLNTSPPMAGRI</sequence>
<dbReference type="Gene3D" id="3.40.1440.10">
    <property type="entry name" value="GIY-YIG endonuclease"/>
    <property type="match status" value="1"/>
</dbReference>
<keyword evidence="5" id="KW-1185">Reference proteome</keyword>
<dbReference type="AlphaFoldDB" id="A0A2S0HXK6"/>
<dbReference type="RefSeq" id="WP_105216587.1">
    <property type="nucleotide sequence ID" value="NZ_CP027062.1"/>
</dbReference>
<keyword evidence="4" id="KW-0255">Endonuclease</keyword>
<evidence type="ECO:0000259" key="3">
    <source>
        <dbReference type="PROSITE" id="PS50164"/>
    </source>
</evidence>
<keyword evidence="4" id="KW-0540">Nuclease</keyword>
<protein>
    <submittedName>
        <fullName evidence="4">Endonuclease</fullName>
    </submittedName>
</protein>
<dbReference type="SUPFAM" id="SSF82771">
    <property type="entry name" value="GIY-YIG endonuclease"/>
    <property type="match status" value="1"/>
</dbReference>
<dbReference type="GO" id="GO:0004519">
    <property type="term" value="F:endonuclease activity"/>
    <property type="evidence" value="ECO:0007669"/>
    <property type="project" value="UniProtKB-KW"/>
</dbReference>
<dbReference type="CDD" id="cd10449">
    <property type="entry name" value="GIY-YIG_SLX1_like"/>
    <property type="match status" value="1"/>
</dbReference>
<feature type="domain" description="GIY-YIG" evidence="3">
    <location>
        <begin position="1"/>
        <end position="76"/>
    </location>
</feature>
<reference evidence="4 5" key="1">
    <citation type="submission" date="2018-02" db="EMBL/GenBank/DDBJ databases">
        <title>Genomic analysis of the strain RR4-38 isolated from a seawater recirculating aquaculture system.</title>
        <authorList>
            <person name="Kim Y.-S."/>
            <person name="Jang Y.H."/>
            <person name="Kim K.-H."/>
        </authorList>
    </citation>
    <scope>NUCLEOTIDE SEQUENCE [LARGE SCALE GENOMIC DNA]</scope>
    <source>
        <strain evidence="4 5">RR4-38</strain>
    </source>
</reference>
<dbReference type="InterPro" id="IPR035901">
    <property type="entry name" value="GIY-YIG_endonuc_sf"/>
</dbReference>
<feature type="region of interest" description="Disordered" evidence="2">
    <location>
        <begin position="77"/>
        <end position="99"/>
    </location>
</feature>
<evidence type="ECO:0000313" key="4">
    <source>
        <dbReference type="EMBL" id="AVI51346.1"/>
    </source>
</evidence>
<dbReference type="OrthoDB" id="1495241at2"/>
<gene>
    <name evidence="4" type="ORF">C5O00_09230</name>
</gene>
<evidence type="ECO:0000256" key="2">
    <source>
        <dbReference type="SAM" id="MobiDB-lite"/>
    </source>
</evidence>
<keyword evidence="4" id="KW-0378">Hydrolase</keyword>
<dbReference type="EMBL" id="CP027062">
    <property type="protein sequence ID" value="AVI51346.1"/>
    <property type="molecule type" value="Genomic_DNA"/>
</dbReference>